<evidence type="ECO:0000256" key="19">
    <source>
        <dbReference type="RuleBase" id="RU369111"/>
    </source>
</evidence>
<evidence type="ECO:0000256" key="5">
    <source>
        <dbReference type="ARBA" id="ARBA00022473"/>
    </source>
</evidence>
<dbReference type="OMA" id="YLMYNDE"/>
<feature type="signal peptide" evidence="20">
    <location>
        <begin position="1"/>
        <end position="18"/>
    </location>
</feature>
<evidence type="ECO:0000313" key="21">
    <source>
        <dbReference type="Ensembl" id="ENSNLEP00000034797.1"/>
    </source>
</evidence>
<dbReference type="EC" id="3.1.22.1" evidence="4 19"/>
<evidence type="ECO:0000256" key="4">
    <source>
        <dbReference type="ARBA" id="ARBA00012036"/>
    </source>
</evidence>
<dbReference type="GO" id="GO:0050776">
    <property type="term" value="P:regulation of immune response"/>
    <property type="evidence" value="ECO:0007669"/>
    <property type="project" value="Ensembl"/>
</dbReference>
<comment type="similarity">
    <text evidence="3 19">Belongs to the DNase II family.</text>
</comment>
<comment type="subcellular location">
    <subcellularLocation>
        <location evidence="2 19">Lysosome</location>
    </subcellularLocation>
</comment>
<evidence type="ECO:0000256" key="18">
    <source>
        <dbReference type="ARBA" id="ARBA00045381"/>
    </source>
</evidence>
<evidence type="ECO:0000256" key="8">
    <source>
        <dbReference type="ARBA" id="ARBA00022729"/>
    </source>
</evidence>
<keyword evidence="6 19" id="KW-0053">Apoptosis</keyword>
<evidence type="ECO:0000256" key="7">
    <source>
        <dbReference type="ARBA" id="ARBA00022722"/>
    </source>
</evidence>
<sequence length="360" mass="39551">MIPLLLTALLCVPAGALTCYGDSGQPVDWFVVYKLPALRGSGEAAQRGLQYKYLDESSGGWRDGRGLINSPEGAVGRSLQPLYRSNTSQLAFLLYNDQPPQPSKAQDSSMRGHTKGVLLFDHDGGFWLIHSVPNFPPPASSAAYSWPHSACTYGQTLLCVSFPFAQFSKIGKQLTYTYPQVYNYQLEGIFAQEFPNLENVVKGHHVSHEPWNSSITLTSQAGAVFQSFAKFSKFGDDLYSGWLAAALGTNLQVQFWHKTVGILPSNCSDIWQVLNVNQIAFPGPAGPSFNSTEDHSKWCVSPKGPWTCVGDMNRNQGEEQRGGGTLCAQLPALWKAFQPLVKNYQPCNGMARKPSRAYKS</sequence>
<comment type="function">
    <text evidence="18 19">Hydrolyzes DNA under acidic conditions with a preference for double-stranded DNA. Plays a major role in the clearance of nucleic acids generated through apoptosis, hence preventing autoinflammation. Necessary for proper fetal development and for definitive erythropoiesis in fetal liver and bone marrow, where it degrades nuclear DNA expelled from erythroid precursor cells.</text>
</comment>
<dbReference type="Pfam" id="PF03265">
    <property type="entry name" value="DNase_II"/>
    <property type="match status" value="1"/>
</dbReference>
<evidence type="ECO:0000256" key="20">
    <source>
        <dbReference type="SAM" id="SignalP"/>
    </source>
</evidence>
<keyword evidence="22" id="KW-1185">Reference proteome</keyword>
<dbReference type="Proteomes" id="UP000001073">
    <property type="component" value="Chromosome 10"/>
</dbReference>
<gene>
    <name evidence="21" type="primary">DNASE2</name>
</gene>
<feature type="chain" id="PRO_5014133937" description="Deoxyribonuclease-2-alpha" evidence="20">
    <location>
        <begin position="19"/>
        <end position="360"/>
    </location>
</feature>
<evidence type="ECO:0000313" key="22">
    <source>
        <dbReference type="Proteomes" id="UP000001073"/>
    </source>
</evidence>
<organism evidence="21 22">
    <name type="scientific">Nomascus leucogenys</name>
    <name type="common">Northern white-cheeked gibbon</name>
    <name type="synonym">Hylobates leucogenys</name>
    <dbReference type="NCBI Taxonomy" id="61853"/>
    <lineage>
        <taxon>Eukaryota</taxon>
        <taxon>Metazoa</taxon>
        <taxon>Chordata</taxon>
        <taxon>Craniata</taxon>
        <taxon>Vertebrata</taxon>
        <taxon>Euteleostomi</taxon>
        <taxon>Mammalia</taxon>
        <taxon>Eutheria</taxon>
        <taxon>Euarchontoglires</taxon>
        <taxon>Primates</taxon>
        <taxon>Haplorrhini</taxon>
        <taxon>Catarrhini</taxon>
        <taxon>Hylobatidae</taxon>
        <taxon>Nomascus</taxon>
    </lineage>
</organism>
<evidence type="ECO:0000256" key="6">
    <source>
        <dbReference type="ARBA" id="ARBA00022703"/>
    </source>
</evidence>
<keyword evidence="8 19" id="KW-0732">Signal</keyword>
<dbReference type="Ensembl" id="ENSNLET00000054118.1">
    <property type="protein sequence ID" value="ENSNLEP00000034797.1"/>
    <property type="gene ID" value="ENSNLEG00000012861.2"/>
</dbReference>
<evidence type="ECO:0000256" key="9">
    <source>
        <dbReference type="ARBA" id="ARBA00022759"/>
    </source>
</evidence>
<dbReference type="OrthoDB" id="10261598at2759"/>
<evidence type="ECO:0000256" key="12">
    <source>
        <dbReference type="ARBA" id="ARBA00023180"/>
    </source>
</evidence>
<dbReference type="CDD" id="cd09191">
    <property type="entry name" value="PLDc_DNaseII_alpha_2"/>
    <property type="match status" value="1"/>
</dbReference>
<reference evidence="21" key="3">
    <citation type="submission" date="2025-09" db="UniProtKB">
        <authorList>
            <consortium name="Ensembl"/>
        </authorList>
    </citation>
    <scope>IDENTIFICATION</scope>
</reference>
<dbReference type="GeneTree" id="ENSGT00390000002634"/>
<keyword evidence="5" id="KW-0217">Developmental protein</keyword>
<dbReference type="PANTHER" id="PTHR10858:SF9">
    <property type="entry name" value="DEOXYRIBONUCLEASE-2-ALPHA"/>
    <property type="match status" value="1"/>
</dbReference>
<dbReference type="GeneID" id="100599185"/>
<dbReference type="RefSeq" id="XP_003275637.1">
    <property type="nucleotide sequence ID" value="XM_003275589.3"/>
</dbReference>
<evidence type="ECO:0000256" key="2">
    <source>
        <dbReference type="ARBA" id="ARBA00004371"/>
    </source>
</evidence>
<keyword evidence="12 19" id="KW-0325">Glycoprotein</keyword>
<dbReference type="PANTHER" id="PTHR10858">
    <property type="entry name" value="DEOXYRIBONUCLEASE II"/>
    <property type="match status" value="1"/>
</dbReference>
<evidence type="ECO:0000256" key="15">
    <source>
        <dbReference type="ARBA" id="ARBA00041393"/>
    </source>
</evidence>
<evidence type="ECO:0000256" key="16">
    <source>
        <dbReference type="ARBA" id="ARBA00041918"/>
    </source>
</evidence>
<dbReference type="AlphaFoldDB" id="A0A2I3GU79"/>
<dbReference type="STRING" id="61853.ENSNLEP00000034797"/>
<dbReference type="GO" id="GO:0005764">
    <property type="term" value="C:lysosome"/>
    <property type="evidence" value="ECO:0007669"/>
    <property type="project" value="UniProtKB-SubCell"/>
</dbReference>
<dbReference type="KEGG" id="nle:100599185"/>
<comment type="catalytic activity">
    <reaction evidence="1 19">
        <text>Endonucleolytic cleavage to nucleoside 3'-phosphates and 3'-phosphooligonucleotide end-products.</text>
        <dbReference type="EC" id="3.1.22.1"/>
    </reaction>
</comment>
<name>A0A2I3GU79_NOMLE</name>
<dbReference type="FunCoup" id="A0A2I3GU79">
    <property type="interactions" value="347"/>
</dbReference>
<dbReference type="GO" id="GO:0043353">
    <property type="term" value="P:enucleate erythrocyte differentiation"/>
    <property type="evidence" value="ECO:0007669"/>
    <property type="project" value="Ensembl"/>
</dbReference>
<evidence type="ECO:0000256" key="10">
    <source>
        <dbReference type="ARBA" id="ARBA00022801"/>
    </source>
</evidence>
<protein>
    <recommendedName>
        <fullName evidence="14 19">Deoxyribonuclease-2-alpha</fullName>
        <ecNumber evidence="4 19">3.1.22.1</ecNumber>
    </recommendedName>
    <alternativeName>
        <fullName evidence="15 19">Acid DNase</fullName>
    </alternativeName>
    <alternativeName>
        <fullName evidence="17 19">Deoxyribonuclease II alpha</fullName>
    </alternativeName>
    <alternativeName>
        <fullName evidence="16 19">Lysosomal DNase II</fullName>
    </alternativeName>
</protein>
<proteinExistence type="inferred from homology"/>
<evidence type="ECO:0000256" key="13">
    <source>
        <dbReference type="ARBA" id="ARBA00023228"/>
    </source>
</evidence>
<keyword evidence="9 19" id="KW-0255">Endonuclease</keyword>
<dbReference type="CTD" id="1777"/>
<reference evidence="21 22" key="1">
    <citation type="submission" date="2012-10" db="EMBL/GenBank/DDBJ databases">
        <authorList>
            <consortium name="Gibbon Genome Sequencing Consortium"/>
        </authorList>
    </citation>
    <scope>NUCLEOTIDE SEQUENCE [LARGE SCALE GENOMIC DNA]</scope>
</reference>
<dbReference type="GO" id="GO:0004531">
    <property type="term" value="F:deoxyribonuclease II activity"/>
    <property type="evidence" value="ECO:0007669"/>
    <property type="project" value="UniProtKB-UniRule"/>
</dbReference>
<keyword evidence="10 19" id="KW-0378">Hydrolase</keyword>
<keyword evidence="11" id="KW-1015">Disulfide bond</keyword>
<evidence type="ECO:0000256" key="3">
    <source>
        <dbReference type="ARBA" id="ARBA00007527"/>
    </source>
</evidence>
<dbReference type="InterPro" id="IPR004947">
    <property type="entry name" value="DNase_II"/>
</dbReference>
<dbReference type="InParanoid" id="A0A2I3GU79"/>
<accession>A0A2I3GU79</accession>
<evidence type="ECO:0000256" key="14">
    <source>
        <dbReference type="ARBA" id="ARBA00039868"/>
    </source>
</evidence>
<evidence type="ECO:0000256" key="17">
    <source>
        <dbReference type="ARBA" id="ARBA00043033"/>
    </source>
</evidence>
<dbReference type="EMBL" id="ADFV01089303">
    <property type="status" value="NOT_ANNOTATED_CDS"/>
    <property type="molecule type" value="Genomic_DNA"/>
</dbReference>
<dbReference type="GO" id="GO:0006309">
    <property type="term" value="P:apoptotic DNA fragmentation"/>
    <property type="evidence" value="ECO:0007669"/>
    <property type="project" value="UniProtKB-UniRule"/>
</dbReference>
<evidence type="ECO:0000256" key="1">
    <source>
        <dbReference type="ARBA" id="ARBA00000447"/>
    </source>
</evidence>
<keyword evidence="13 19" id="KW-0458">Lysosome</keyword>
<keyword evidence="7 19" id="KW-0540">Nuclease</keyword>
<evidence type="ECO:0000256" key="11">
    <source>
        <dbReference type="ARBA" id="ARBA00023157"/>
    </source>
</evidence>
<reference evidence="21" key="2">
    <citation type="submission" date="2025-08" db="UniProtKB">
        <authorList>
            <consortium name="Ensembl"/>
        </authorList>
    </citation>
    <scope>IDENTIFICATION</scope>
</reference>